<name>A0A238XKB8_9RHOB</name>
<dbReference type="AlphaFoldDB" id="A0A238XKB8"/>
<feature type="transmembrane region" description="Helical" evidence="1">
    <location>
        <begin position="43"/>
        <end position="63"/>
    </location>
</feature>
<proteinExistence type="predicted"/>
<keyword evidence="3" id="KW-1185">Reference proteome</keyword>
<gene>
    <name evidence="2" type="ORF">SAMN06265370_11199</name>
</gene>
<dbReference type="RefSeq" id="WP_089271125.1">
    <property type="nucleotide sequence ID" value="NZ_FZNN01000011.1"/>
</dbReference>
<accession>A0A238XKB8</accession>
<evidence type="ECO:0000313" key="2">
    <source>
        <dbReference type="EMBL" id="SNR58419.1"/>
    </source>
</evidence>
<organism evidence="2 3">
    <name type="scientific">Puniceibacterium sediminis</name>
    <dbReference type="NCBI Taxonomy" id="1608407"/>
    <lineage>
        <taxon>Bacteria</taxon>
        <taxon>Pseudomonadati</taxon>
        <taxon>Pseudomonadota</taxon>
        <taxon>Alphaproteobacteria</taxon>
        <taxon>Rhodobacterales</taxon>
        <taxon>Paracoccaceae</taxon>
        <taxon>Puniceibacterium</taxon>
    </lineage>
</organism>
<keyword evidence="1" id="KW-0812">Transmembrane</keyword>
<feature type="transmembrane region" description="Helical" evidence="1">
    <location>
        <begin position="107"/>
        <end position="125"/>
    </location>
</feature>
<keyword evidence="1" id="KW-0472">Membrane</keyword>
<sequence length="128" mass="13853">MSLFEPNPTLIALIFVKRFVFLELLLVLALVRSAAGRGPSRLLALAVLLLCAAAILTTFAPALGLTTHPWYGPAARMLAQGQGLTVPLTLSAVFFVSAFLPVRRLWLLDWLNGALVLGLLGLWIVTLF</sequence>
<protein>
    <submittedName>
        <fullName evidence="2">Uncharacterized protein</fullName>
    </submittedName>
</protein>
<dbReference type="EMBL" id="FZNN01000011">
    <property type="protein sequence ID" value="SNR58419.1"/>
    <property type="molecule type" value="Genomic_DNA"/>
</dbReference>
<feature type="transmembrane region" description="Helical" evidence="1">
    <location>
        <begin position="83"/>
        <end position="100"/>
    </location>
</feature>
<feature type="transmembrane region" description="Helical" evidence="1">
    <location>
        <begin position="12"/>
        <end position="31"/>
    </location>
</feature>
<evidence type="ECO:0000313" key="3">
    <source>
        <dbReference type="Proteomes" id="UP000198417"/>
    </source>
</evidence>
<dbReference type="Proteomes" id="UP000198417">
    <property type="component" value="Unassembled WGS sequence"/>
</dbReference>
<evidence type="ECO:0000256" key="1">
    <source>
        <dbReference type="SAM" id="Phobius"/>
    </source>
</evidence>
<reference evidence="2 3" key="1">
    <citation type="submission" date="2017-06" db="EMBL/GenBank/DDBJ databases">
        <authorList>
            <person name="Kim H.J."/>
            <person name="Triplett B.A."/>
        </authorList>
    </citation>
    <scope>NUCLEOTIDE SEQUENCE [LARGE SCALE GENOMIC DNA]</scope>
    <source>
        <strain evidence="2 3">DSM 29052</strain>
    </source>
</reference>
<dbReference type="OrthoDB" id="7874179at2"/>
<keyword evidence="1" id="KW-1133">Transmembrane helix</keyword>